<dbReference type="Gene3D" id="1.10.510.10">
    <property type="entry name" value="Transferase(Phosphotransferase) domain 1"/>
    <property type="match status" value="1"/>
</dbReference>
<keyword evidence="2" id="KW-0808">Transferase</keyword>
<dbReference type="InParanoid" id="A0A1D6MN38"/>
<sequence>MPHKFYHGRTSRVRNTKCAIGVEINKQVTVAGVFSRSLVPFSRLVMLLRVLVINNKCYDGAKGDMWSCGVIFFVLMAGYLPFEDSNLMSLYKKIFKEDFSCPSWLSTGLITMYHRSVAYVDNSYCGAH</sequence>
<gene>
    <name evidence="6" type="ORF">ZEAMMB73_Zm00001d040104</name>
</gene>
<evidence type="ECO:0000313" key="6">
    <source>
        <dbReference type="EMBL" id="ONM30546.1"/>
    </source>
</evidence>
<evidence type="ECO:0000256" key="4">
    <source>
        <dbReference type="ARBA" id="ARBA00022777"/>
    </source>
</evidence>
<dbReference type="InterPro" id="IPR036948">
    <property type="entry name" value="Ribosomal_eL21_sf"/>
</dbReference>
<evidence type="ECO:0000256" key="3">
    <source>
        <dbReference type="ARBA" id="ARBA00022741"/>
    </source>
</evidence>
<dbReference type="PANTHER" id="PTHR43895:SF123">
    <property type="entry name" value="NON-SPECIFIC SERINE_THREONINE PROTEIN KINASE"/>
    <property type="match status" value="1"/>
</dbReference>
<dbReference type="SUPFAM" id="SSF56112">
    <property type="entry name" value="Protein kinase-like (PK-like)"/>
    <property type="match status" value="1"/>
</dbReference>
<evidence type="ECO:0000256" key="1">
    <source>
        <dbReference type="ARBA" id="ARBA00022527"/>
    </source>
</evidence>
<keyword evidence="4" id="KW-0418">Kinase</keyword>
<keyword evidence="5" id="KW-0067">ATP-binding</keyword>
<dbReference type="AlphaFoldDB" id="A0A1D6MN38"/>
<dbReference type="Gene3D" id="2.30.30.70">
    <property type="entry name" value="Ribosomal protein L21"/>
    <property type="match status" value="1"/>
</dbReference>
<dbReference type="STRING" id="4577.A0A1D6MN38"/>
<evidence type="ECO:0000256" key="2">
    <source>
        <dbReference type="ARBA" id="ARBA00022679"/>
    </source>
</evidence>
<evidence type="ECO:0000256" key="5">
    <source>
        <dbReference type="ARBA" id="ARBA00022840"/>
    </source>
</evidence>
<reference evidence="6" key="1">
    <citation type="submission" date="2015-12" db="EMBL/GenBank/DDBJ databases">
        <title>Update maize B73 reference genome by single molecule sequencing technologies.</title>
        <authorList>
            <consortium name="Maize Genome Sequencing Project"/>
            <person name="Ware D."/>
        </authorList>
    </citation>
    <scope>NUCLEOTIDE SEQUENCE [LARGE SCALE GENOMIC DNA]</scope>
    <source>
        <tissue evidence="6">Seedling</tissue>
    </source>
</reference>
<dbReference type="GO" id="GO:0003735">
    <property type="term" value="F:structural constituent of ribosome"/>
    <property type="evidence" value="ECO:0007669"/>
    <property type="project" value="InterPro"/>
</dbReference>
<keyword evidence="1" id="KW-0723">Serine/threonine-protein kinase</keyword>
<dbReference type="GO" id="GO:0004674">
    <property type="term" value="F:protein serine/threonine kinase activity"/>
    <property type="evidence" value="ECO:0007669"/>
    <property type="project" value="UniProtKB-KW"/>
</dbReference>
<dbReference type="GO" id="GO:0005840">
    <property type="term" value="C:ribosome"/>
    <property type="evidence" value="ECO:0007669"/>
    <property type="project" value="InterPro"/>
</dbReference>
<dbReference type="GO" id="GO:0005524">
    <property type="term" value="F:ATP binding"/>
    <property type="evidence" value="ECO:0007669"/>
    <property type="project" value="UniProtKB-KW"/>
</dbReference>
<protein>
    <submittedName>
        <fullName evidence="6">Uncharacterized protein</fullName>
    </submittedName>
</protein>
<dbReference type="EMBL" id="CM007649">
    <property type="protein sequence ID" value="ONM30546.1"/>
    <property type="molecule type" value="Genomic_DNA"/>
</dbReference>
<organism evidence="6">
    <name type="scientific">Zea mays</name>
    <name type="common">Maize</name>
    <dbReference type="NCBI Taxonomy" id="4577"/>
    <lineage>
        <taxon>Eukaryota</taxon>
        <taxon>Viridiplantae</taxon>
        <taxon>Streptophyta</taxon>
        <taxon>Embryophyta</taxon>
        <taxon>Tracheophyta</taxon>
        <taxon>Spermatophyta</taxon>
        <taxon>Magnoliopsida</taxon>
        <taxon>Liliopsida</taxon>
        <taxon>Poales</taxon>
        <taxon>Poaceae</taxon>
        <taxon>PACMAD clade</taxon>
        <taxon>Panicoideae</taxon>
        <taxon>Andropogonodae</taxon>
        <taxon>Andropogoneae</taxon>
        <taxon>Tripsacinae</taxon>
        <taxon>Zea</taxon>
    </lineage>
</organism>
<dbReference type="SMR" id="A0A1D6MN38"/>
<name>A0A1D6MN38_MAIZE</name>
<dbReference type="PANTHER" id="PTHR43895">
    <property type="entry name" value="CALCIUM/CALMODULIN-DEPENDENT PROTEIN KINASE KINASE-RELATED"/>
    <property type="match status" value="1"/>
</dbReference>
<accession>A0A1D6MN38</accession>
<dbReference type="GO" id="GO:0006412">
    <property type="term" value="P:translation"/>
    <property type="evidence" value="ECO:0007669"/>
    <property type="project" value="InterPro"/>
</dbReference>
<dbReference type="ExpressionAtlas" id="A0A1D6MN38">
    <property type="expression patterns" value="baseline and differential"/>
</dbReference>
<dbReference type="InterPro" id="IPR011009">
    <property type="entry name" value="Kinase-like_dom_sf"/>
</dbReference>
<keyword evidence="3" id="KW-0547">Nucleotide-binding</keyword>
<proteinExistence type="predicted"/>